<dbReference type="Pfam" id="PF00387">
    <property type="entry name" value="PI-PLC-Y"/>
    <property type="match status" value="1"/>
</dbReference>
<evidence type="ECO:0000259" key="7">
    <source>
        <dbReference type="PROSITE" id="PS50008"/>
    </source>
</evidence>
<dbReference type="GO" id="GO:0048015">
    <property type="term" value="P:phosphatidylinositol-mediated signaling"/>
    <property type="evidence" value="ECO:0007669"/>
    <property type="project" value="TreeGrafter"/>
</dbReference>
<proteinExistence type="predicted"/>
<evidence type="ECO:0000256" key="1">
    <source>
        <dbReference type="ARBA" id="ARBA00004496"/>
    </source>
</evidence>
<dbReference type="Pfam" id="PF00388">
    <property type="entry name" value="PI-PLC-X"/>
    <property type="match status" value="1"/>
</dbReference>
<dbReference type="Gene3D" id="3.20.20.190">
    <property type="entry name" value="Phosphatidylinositol (PI) phosphodiesterase"/>
    <property type="match status" value="2"/>
</dbReference>
<feature type="domain" description="PI-PLC Y-box" evidence="7">
    <location>
        <begin position="535"/>
        <end position="627"/>
    </location>
</feature>
<dbReference type="CDD" id="cd16222">
    <property type="entry name" value="EFh_PRIP1"/>
    <property type="match status" value="1"/>
</dbReference>
<sequence>MSQVFLKPCLRFVERKTDFPPFPGISRVSGGTSLPILIFQVLGLCTSCMLMLLILTFSPSVFVFLQDPSVQKVGGGRKKTVSFSSMPSEKKVSSAADCLAFMQGGCELKKIRPNSRVYCRFYTLDPDLSCLRWEPSKKDGDRARLDVSSIREVRTGKSTETFLHNGPLSEHLAEEAAFSIIHGDDYQSLDLVALSADVANIWVTGLRYLLGSKMRSEWLTAEFAQVDEDGYGIVSEDVAVATICKLCPGIKEAKVRLRFKEIQRSKEKLTSHVTREEFEEAFCELCTRPDVYFLMVQLSKDRECLDPQDLRLFLETEQGLSLATTEGCWELLRRYEPSAQGKERGLLGLDGFARYLQSPECQLLDPEQLGVCQDMNMPLSHYYISTSYRSYLLDDQVHGRADLGGLIKALQSGCRCLELGVTDGPEGEPLLGVDFTIRSALEVVNKYAFLTSQYPLLLYLCHRCSPDQQHTMAQHLRKVFGSRLYTPEALPVSLGGRATTLPSPEQLKGRIVIVGKKLPPDHEGCDGEVHKQLPYWTLCSLGEGEAGRLTSESPEDLVMFTKRTLTRVRPSSVRLDSSNPNPQGYWKGGVQLVALNQQTPGAMLDLHRGRFTQNGGCGYVLRPAVMRDEVSYFSAHTQGCVPGVPPQTLRIKIISAHNLPKPQGSGAKGEVIDPYVVLELHGVPADCAEQRTRTAAQNQDDPLFDETFEFQVNMPELALLRFVVLDDDYIGDDFIGQYSVAFECLQPGYRNVPLLGLAGDPLPHTSLFVHVAITNRRGGGKAQRRGLSVRRVGRRGREYVTLRHTGIKVVDETFKSAGGPLKEATDLREDSTTASFKEQCGLPTVAKLKQCIQTLGTRLQSPEGTMGATMVLKDGYPRLEPLLGLSEPTRKLLAAYETMIAAQKQLIENADAVQERIAQVQREGMDFHEDLSRLGEKEGLKGRKLNKAVESFTWNITVLKVKEEKWGCEKNVKSFTCGLQSLQVSKRPRSEQKSIVAFAIFEGG</sequence>
<feature type="domain" description="C2" evidence="6">
    <location>
        <begin position="627"/>
        <end position="756"/>
    </location>
</feature>
<evidence type="ECO:0000256" key="5">
    <source>
        <dbReference type="SAM" id="Phobius"/>
    </source>
</evidence>
<dbReference type="GO" id="GO:0005737">
    <property type="term" value="C:cytoplasm"/>
    <property type="evidence" value="ECO:0007669"/>
    <property type="project" value="UniProtKB-SubCell"/>
</dbReference>
<keyword evidence="9" id="KW-1185">Reference proteome</keyword>
<dbReference type="GO" id="GO:0032228">
    <property type="term" value="P:regulation of synaptic transmission, GABAergic"/>
    <property type="evidence" value="ECO:0007669"/>
    <property type="project" value="TreeGrafter"/>
</dbReference>
<dbReference type="Pfam" id="PF16457">
    <property type="entry name" value="PH_12"/>
    <property type="match status" value="1"/>
</dbReference>
<dbReference type="OMA" id="CIQTLGT"/>
<dbReference type="PROSITE" id="PS50004">
    <property type="entry name" value="C2"/>
    <property type="match status" value="1"/>
</dbReference>
<dbReference type="FunFam" id="1.10.238.10:FF:000005">
    <property type="entry name" value="Phosphoinositide phospholipase C"/>
    <property type="match status" value="1"/>
</dbReference>
<dbReference type="InterPro" id="IPR011992">
    <property type="entry name" value="EF-hand-dom_pair"/>
</dbReference>
<evidence type="ECO:0000256" key="2">
    <source>
        <dbReference type="ARBA" id="ARBA00022490"/>
    </source>
</evidence>
<dbReference type="GO" id="GO:0046488">
    <property type="term" value="P:phosphatidylinositol metabolic process"/>
    <property type="evidence" value="ECO:0007669"/>
    <property type="project" value="TreeGrafter"/>
</dbReference>
<evidence type="ECO:0000313" key="8">
    <source>
        <dbReference type="Ensembl" id="ENSNBRP00000020903.1"/>
    </source>
</evidence>
<evidence type="ECO:0000256" key="3">
    <source>
        <dbReference type="ARBA" id="ARBA00023224"/>
    </source>
</evidence>
<evidence type="ECO:0000256" key="4">
    <source>
        <dbReference type="RuleBase" id="RU361133"/>
    </source>
</evidence>
<dbReference type="Gene3D" id="2.60.40.150">
    <property type="entry name" value="C2 domain"/>
    <property type="match status" value="1"/>
</dbReference>
<keyword evidence="4" id="KW-0443">Lipid metabolism</keyword>
<dbReference type="Gene3D" id="2.30.29.30">
    <property type="entry name" value="Pleckstrin-homology domain (PH domain)/Phosphotyrosine-binding domain (PTB)"/>
    <property type="match status" value="1"/>
</dbReference>
<dbReference type="SMART" id="SM00148">
    <property type="entry name" value="PLCXc"/>
    <property type="match status" value="1"/>
</dbReference>
<dbReference type="SMART" id="SM00239">
    <property type="entry name" value="C2"/>
    <property type="match status" value="1"/>
</dbReference>
<dbReference type="InterPro" id="IPR001711">
    <property type="entry name" value="PLipase_C_Pinositol-sp_Y"/>
</dbReference>
<evidence type="ECO:0000259" key="6">
    <source>
        <dbReference type="PROSITE" id="PS50004"/>
    </source>
</evidence>
<reference evidence="8" key="1">
    <citation type="submission" date="2025-08" db="UniProtKB">
        <authorList>
            <consortium name="Ensembl"/>
        </authorList>
    </citation>
    <scope>IDENTIFICATION</scope>
</reference>
<dbReference type="GO" id="GO:0016042">
    <property type="term" value="P:lipid catabolic process"/>
    <property type="evidence" value="ECO:0007669"/>
    <property type="project" value="UniProtKB-KW"/>
</dbReference>
<keyword evidence="5" id="KW-1133">Transmembrane helix</keyword>
<accession>A0A3Q4HJT4</accession>
<dbReference type="SUPFAM" id="SSF47473">
    <property type="entry name" value="EF-hand"/>
    <property type="match status" value="1"/>
</dbReference>
<dbReference type="GO" id="GO:0004435">
    <property type="term" value="F:phosphatidylinositol-4,5-bisphosphate phospholipase C activity"/>
    <property type="evidence" value="ECO:0007669"/>
    <property type="project" value="UniProtKB-EC"/>
</dbReference>
<dbReference type="InterPro" id="IPR001192">
    <property type="entry name" value="PI-PLC_fam"/>
</dbReference>
<dbReference type="EC" id="3.1.4.11" evidence="4"/>
<dbReference type="InterPro" id="IPR035892">
    <property type="entry name" value="C2_domain_sf"/>
</dbReference>
<comment type="subcellular location">
    <subcellularLocation>
        <location evidence="1">Cytoplasm</location>
    </subcellularLocation>
</comment>
<dbReference type="Bgee" id="ENSNBRG00000016030">
    <property type="expression patterns" value="Expressed in brain and 1 other cell type or tissue"/>
</dbReference>
<comment type="catalytic activity">
    <reaction evidence="4">
        <text>a 1,2-diacyl-sn-glycero-3-phospho-(1D-myo-inositol-4,5-bisphosphate) + H2O = 1D-myo-inositol 1,4,5-trisphosphate + a 1,2-diacyl-sn-glycerol + H(+)</text>
        <dbReference type="Rhea" id="RHEA:33179"/>
        <dbReference type="ChEBI" id="CHEBI:15377"/>
        <dbReference type="ChEBI" id="CHEBI:15378"/>
        <dbReference type="ChEBI" id="CHEBI:17815"/>
        <dbReference type="ChEBI" id="CHEBI:58456"/>
        <dbReference type="ChEBI" id="CHEBI:203600"/>
        <dbReference type="EC" id="3.1.4.11"/>
    </reaction>
</comment>
<dbReference type="AlphaFoldDB" id="A0A3Q4HJT4"/>
<keyword evidence="4" id="KW-0378">Hydrolase</keyword>
<keyword evidence="4" id="KW-0442">Lipid degradation</keyword>
<dbReference type="STRING" id="32507.ENSNBRP00000020903"/>
<dbReference type="SUPFAM" id="SSF50729">
    <property type="entry name" value="PH domain-like"/>
    <property type="match status" value="1"/>
</dbReference>
<keyword evidence="5" id="KW-0472">Membrane</keyword>
<dbReference type="InterPro" id="IPR011993">
    <property type="entry name" value="PH-like_dom_sf"/>
</dbReference>
<name>A0A3Q4HJT4_NEOBR</name>
<keyword evidence="3" id="KW-0807">Transducer</keyword>
<dbReference type="SUPFAM" id="SSF51695">
    <property type="entry name" value="PLC-like phosphodiesterases"/>
    <property type="match status" value="1"/>
</dbReference>
<dbReference type="Ensembl" id="ENSNBRT00000021469.1">
    <property type="protein sequence ID" value="ENSNBRP00000020903.1"/>
    <property type="gene ID" value="ENSNBRG00000016030.1"/>
</dbReference>
<dbReference type="PANTHER" id="PTHR10336:SF102">
    <property type="entry name" value="INACTIVE PHOSPHOLIPASE C-LIKE PROTEIN 1"/>
    <property type="match status" value="1"/>
</dbReference>
<feature type="transmembrane region" description="Helical" evidence="5">
    <location>
        <begin position="36"/>
        <end position="57"/>
    </location>
</feature>
<dbReference type="CDD" id="cd13364">
    <property type="entry name" value="PH_PLC_eta"/>
    <property type="match status" value="1"/>
</dbReference>
<evidence type="ECO:0000313" key="9">
    <source>
        <dbReference type="Proteomes" id="UP000261580"/>
    </source>
</evidence>
<dbReference type="PRINTS" id="PR00390">
    <property type="entry name" value="PHPHLIPASEC"/>
</dbReference>
<dbReference type="CDD" id="cd00275">
    <property type="entry name" value="C2_PLC_like"/>
    <property type="match status" value="1"/>
</dbReference>
<dbReference type="GeneTree" id="ENSGT00940000158407"/>
<dbReference type="FunFam" id="2.60.40.150:FF:000157">
    <property type="entry name" value="Phosphoinositide phospholipase C"/>
    <property type="match status" value="1"/>
</dbReference>
<organism evidence="8 9">
    <name type="scientific">Neolamprologus brichardi</name>
    <name type="common">Fairy cichlid</name>
    <name type="synonym">Lamprologus brichardi</name>
    <dbReference type="NCBI Taxonomy" id="32507"/>
    <lineage>
        <taxon>Eukaryota</taxon>
        <taxon>Metazoa</taxon>
        <taxon>Chordata</taxon>
        <taxon>Craniata</taxon>
        <taxon>Vertebrata</taxon>
        <taxon>Euteleostomi</taxon>
        <taxon>Actinopterygii</taxon>
        <taxon>Neopterygii</taxon>
        <taxon>Teleostei</taxon>
        <taxon>Neoteleostei</taxon>
        <taxon>Acanthomorphata</taxon>
        <taxon>Ovalentaria</taxon>
        <taxon>Cichlomorphae</taxon>
        <taxon>Cichliformes</taxon>
        <taxon>Cichlidae</taxon>
        <taxon>African cichlids</taxon>
        <taxon>Pseudocrenilabrinae</taxon>
        <taxon>Lamprologini</taxon>
        <taxon>Neolamprologus</taxon>
    </lineage>
</organism>
<protein>
    <recommendedName>
        <fullName evidence="4">Phosphoinositide phospholipase C</fullName>
        <ecNumber evidence="4">3.1.4.11</ecNumber>
    </recommendedName>
</protein>
<reference evidence="8" key="2">
    <citation type="submission" date="2025-09" db="UniProtKB">
        <authorList>
            <consortium name="Ensembl"/>
        </authorList>
    </citation>
    <scope>IDENTIFICATION</scope>
</reference>
<dbReference type="GO" id="GO:0051209">
    <property type="term" value="P:release of sequestered calcium ion into cytosol"/>
    <property type="evidence" value="ECO:0007669"/>
    <property type="project" value="TreeGrafter"/>
</dbReference>
<dbReference type="InterPro" id="IPR000909">
    <property type="entry name" value="PLipase_C_PInositol-sp_X_dom"/>
</dbReference>
<dbReference type="Pfam" id="PF09279">
    <property type="entry name" value="EF-hand_like"/>
    <property type="match status" value="1"/>
</dbReference>
<dbReference type="Pfam" id="PF00168">
    <property type="entry name" value="C2"/>
    <property type="match status" value="1"/>
</dbReference>
<keyword evidence="5" id="KW-0812">Transmembrane</keyword>
<dbReference type="PROSITE" id="PS50008">
    <property type="entry name" value="PIPLC_Y_DOMAIN"/>
    <property type="match status" value="1"/>
</dbReference>
<dbReference type="InterPro" id="IPR001849">
    <property type="entry name" value="PH_domain"/>
</dbReference>
<dbReference type="Proteomes" id="UP000261580">
    <property type="component" value="Unassembled WGS sequence"/>
</dbReference>
<dbReference type="InterPro" id="IPR015359">
    <property type="entry name" value="PLC_EF-hand-like"/>
</dbReference>
<keyword evidence="2" id="KW-0963">Cytoplasm</keyword>
<dbReference type="PROSITE" id="PS50007">
    <property type="entry name" value="PIPLC_X_DOMAIN"/>
    <property type="match status" value="1"/>
</dbReference>
<dbReference type="InterPro" id="IPR000008">
    <property type="entry name" value="C2_dom"/>
</dbReference>
<dbReference type="SMART" id="SM00149">
    <property type="entry name" value="PLCYc"/>
    <property type="match status" value="1"/>
</dbReference>
<dbReference type="PANTHER" id="PTHR10336">
    <property type="entry name" value="PHOSPHOINOSITIDE-SPECIFIC PHOSPHOLIPASE C FAMILY PROTEIN"/>
    <property type="match status" value="1"/>
</dbReference>
<dbReference type="Gene3D" id="1.10.238.10">
    <property type="entry name" value="EF-hand"/>
    <property type="match status" value="1"/>
</dbReference>
<dbReference type="GO" id="GO:0007214">
    <property type="term" value="P:gamma-aminobutyric acid signaling pathway"/>
    <property type="evidence" value="ECO:0007669"/>
    <property type="project" value="TreeGrafter"/>
</dbReference>
<dbReference type="SUPFAM" id="SSF49562">
    <property type="entry name" value="C2 domain (Calcium/lipid-binding domain, CaLB)"/>
    <property type="match status" value="1"/>
</dbReference>
<dbReference type="FunFam" id="2.30.29.30:FF:000025">
    <property type="entry name" value="Phosphoinositide phospholipase C"/>
    <property type="match status" value="1"/>
</dbReference>
<dbReference type="InterPro" id="IPR017946">
    <property type="entry name" value="PLC-like_Pdiesterase_TIM-brl"/>
</dbReference>